<feature type="chain" id="PRO_5045993721" evidence="1">
    <location>
        <begin position="20"/>
        <end position="237"/>
    </location>
</feature>
<name>A0ABS7CSE1_9BACT</name>
<dbReference type="RefSeq" id="WP_219876657.1">
    <property type="nucleotide sequence ID" value="NZ_JAHYXK010000004.1"/>
</dbReference>
<evidence type="ECO:0000256" key="1">
    <source>
        <dbReference type="SAM" id="SignalP"/>
    </source>
</evidence>
<protein>
    <submittedName>
        <fullName evidence="3">DUF2807 domain-containing protein</fullName>
    </submittedName>
</protein>
<dbReference type="EMBL" id="JAHYXK010000004">
    <property type="protein sequence ID" value="MBW7466779.1"/>
    <property type="molecule type" value="Genomic_DNA"/>
</dbReference>
<dbReference type="PANTHER" id="PTHR39200">
    <property type="entry name" value="HYPOTHETICAL EXPORTED PROTEIN"/>
    <property type="match status" value="1"/>
</dbReference>
<organism evidence="3 4">
    <name type="scientific">Pontibacter aydingkolensis</name>
    <dbReference type="NCBI Taxonomy" id="1911536"/>
    <lineage>
        <taxon>Bacteria</taxon>
        <taxon>Pseudomonadati</taxon>
        <taxon>Bacteroidota</taxon>
        <taxon>Cytophagia</taxon>
        <taxon>Cytophagales</taxon>
        <taxon>Hymenobacteraceae</taxon>
        <taxon>Pontibacter</taxon>
    </lineage>
</organism>
<dbReference type="Pfam" id="PF10988">
    <property type="entry name" value="DUF2807"/>
    <property type="match status" value="1"/>
</dbReference>
<dbReference type="Proteomes" id="UP000813018">
    <property type="component" value="Unassembled WGS sequence"/>
</dbReference>
<dbReference type="PROSITE" id="PS51257">
    <property type="entry name" value="PROKAR_LIPOPROTEIN"/>
    <property type="match status" value="1"/>
</dbReference>
<sequence length="237" mass="25608">MKSLRITTVVLFSILSLSACDESGFCLEGEGDVEARTLELSRLEGVKVQGNTKVYITRGNRQRVDVKGQPNILDELETNVEGGVWDIGFDRCLRKHKTVEVYITVPELTSAKVSGSGYIELQDKFRAREFEAAVSGSGDIEGKIDTERLTSRISGSGSIELTGVAREQDIHISGSGSHYAFDLRSNRADVNISGSGKARVQASDELDASISGSGRVFYKGNPDTNLNVSGSGKVIKE</sequence>
<gene>
    <name evidence="3" type="ORF">K0O23_06845</name>
</gene>
<reference evidence="3 4" key="1">
    <citation type="journal article" date="2016" name="Int. J. Syst. Evol. Microbiol.">
        <title>Pontibacter aydingkolensis sp. nov., isolated from soil of a salt lake.</title>
        <authorList>
            <person name="Osman G."/>
            <person name="Zhang T."/>
            <person name="Lou K."/>
            <person name="Gao Y."/>
            <person name="Chang W."/>
            <person name="Lin Q."/>
            <person name="Yang H.M."/>
            <person name="Huo X.D."/>
            <person name="Wang N."/>
        </authorList>
    </citation>
    <scope>NUCLEOTIDE SEQUENCE [LARGE SCALE GENOMIC DNA]</scope>
    <source>
        <strain evidence="3 4">KACC 19255</strain>
    </source>
</reference>
<feature type="signal peptide" evidence="1">
    <location>
        <begin position="1"/>
        <end position="19"/>
    </location>
</feature>
<dbReference type="InterPro" id="IPR021255">
    <property type="entry name" value="DUF2807"/>
</dbReference>
<proteinExistence type="predicted"/>
<feature type="domain" description="Putative auto-transporter adhesin head GIN" evidence="2">
    <location>
        <begin position="44"/>
        <end position="222"/>
    </location>
</feature>
<evidence type="ECO:0000313" key="4">
    <source>
        <dbReference type="Proteomes" id="UP000813018"/>
    </source>
</evidence>
<keyword evidence="1" id="KW-0732">Signal</keyword>
<evidence type="ECO:0000313" key="3">
    <source>
        <dbReference type="EMBL" id="MBW7466779.1"/>
    </source>
</evidence>
<accession>A0ABS7CSE1</accession>
<evidence type="ECO:0000259" key="2">
    <source>
        <dbReference type="Pfam" id="PF10988"/>
    </source>
</evidence>
<dbReference type="Gene3D" id="2.160.20.120">
    <property type="match status" value="1"/>
</dbReference>
<comment type="caution">
    <text evidence="3">The sequence shown here is derived from an EMBL/GenBank/DDBJ whole genome shotgun (WGS) entry which is preliminary data.</text>
</comment>
<dbReference type="PANTHER" id="PTHR39200:SF1">
    <property type="entry name" value="AUTO-TRANSPORTER ADHESIN HEAD GIN DOMAIN-CONTAINING PROTEIN-RELATED"/>
    <property type="match status" value="1"/>
</dbReference>
<keyword evidence="4" id="KW-1185">Reference proteome</keyword>